<sequence length="110" mass="12364">MAKKHSTEDILAKLGKFFKLFAGTRGLMRETQYRRQTVSHGIALLASRFFGSTSHTPLKTKQGRNPKNLYVWRELTLLIAPNSKIVTIARERANAPLQGRKRAGATTLDL</sequence>
<evidence type="ECO:0000313" key="1">
    <source>
        <dbReference type="EMBL" id="GAK52104.1"/>
    </source>
</evidence>
<dbReference type="AlphaFoldDB" id="A0A081BNY8"/>
<dbReference type="HOGENOM" id="CLU_2165979_0_0_0"/>
<dbReference type="EMBL" id="DF820458">
    <property type="protein sequence ID" value="GAK52104.1"/>
    <property type="molecule type" value="Genomic_DNA"/>
</dbReference>
<protein>
    <submittedName>
        <fullName evidence="1">Uncharacterized protein</fullName>
    </submittedName>
</protein>
<proteinExistence type="predicted"/>
<keyword evidence="2" id="KW-1185">Reference proteome</keyword>
<gene>
    <name evidence="1" type="ORF">U14_03353</name>
</gene>
<reference evidence="1" key="1">
    <citation type="journal article" date="2015" name="PeerJ">
        <title>First genomic representation of candidate bacterial phylum KSB3 points to enhanced environmental sensing as a trigger of wastewater bulking.</title>
        <authorList>
            <person name="Sekiguchi Y."/>
            <person name="Ohashi A."/>
            <person name="Parks D.H."/>
            <person name="Yamauchi T."/>
            <person name="Tyson G.W."/>
            <person name="Hugenholtz P."/>
        </authorList>
    </citation>
    <scope>NUCLEOTIDE SEQUENCE [LARGE SCALE GENOMIC DNA]</scope>
</reference>
<accession>A0A081BNY8</accession>
<name>A0A081BNY8_9BACT</name>
<evidence type="ECO:0000313" key="2">
    <source>
        <dbReference type="Proteomes" id="UP000030700"/>
    </source>
</evidence>
<dbReference type="Proteomes" id="UP000030700">
    <property type="component" value="Unassembled WGS sequence"/>
</dbReference>
<organism evidence="1">
    <name type="scientific">Candidatus Moduliflexus flocculans</name>
    <dbReference type="NCBI Taxonomy" id="1499966"/>
    <lineage>
        <taxon>Bacteria</taxon>
        <taxon>Candidatus Moduliflexota</taxon>
        <taxon>Candidatus Moduliflexia</taxon>
        <taxon>Candidatus Moduliflexales</taxon>
        <taxon>Candidatus Moduliflexaceae</taxon>
    </lineage>
</organism>